<dbReference type="EMBL" id="HACA01018454">
    <property type="protein sequence ID" value="CDW35815.1"/>
    <property type="molecule type" value="Transcribed_RNA"/>
</dbReference>
<name>A0A0K2UCN8_LEPSM</name>
<sequence>YKKIGFISVVETQFDLSCYGVVLYPEQIRKKNILPFLCDTSRPSTKVLNLN</sequence>
<feature type="non-terminal residue" evidence="1">
    <location>
        <position position="1"/>
    </location>
</feature>
<evidence type="ECO:0000313" key="1">
    <source>
        <dbReference type="EMBL" id="CDW35815.1"/>
    </source>
</evidence>
<organism evidence="1">
    <name type="scientific">Lepeophtheirus salmonis</name>
    <name type="common">Salmon louse</name>
    <name type="synonym">Caligus salmonis</name>
    <dbReference type="NCBI Taxonomy" id="72036"/>
    <lineage>
        <taxon>Eukaryota</taxon>
        <taxon>Metazoa</taxon>
        <taxon>Ecdysozoa</taxon>
        <taxon>Arthropoda</taxon>
        <taxon>Crustacea</taxon>
        <taxon>Multicrustacea</taxon>
        <taxon>Hexanauplia</taxon>
        <taxon>Copepoda</taxon>
        <taxon>Siphonostomatoida</taxon>
        <taxon>Caligidae</taxon>
        <taxon>Lepeophtheirus</taxon>
    </lineage>
</organism>
<proteinExistence type="predicted"/>
<reference evidence="1" key="1">
    <citation type="submission" date="2014-05" db="EMBL/GenBank/DDBJ databases">
        <authorList>
            <person name="Chronopoulou M."/>
        </authorList>
    </citation>
    <scope>NUCLEOTIDE SEQUENCE</scope>
    <source>
        <tissue evidence="1">Whole organism</tissue>
    </source>
</reference>
<accession>A0A0K2UCN8</accession>
<protein>
    <submittedName>
        <fullName evidence="1">Uncharacterized protein</fullName>
    </submittedName>
</protein>
<dbReference type="AlphaFoldDB" id="A0A0K2UCN8"/>